<feature type="domain" description="Cyclin-like" evidence="2">
    <location>
        <begin position="79"/>
        <end position="158"/>
    </location>
</feature>
<sequence>MRDAQHVIGWLNPSSQCEITTDCEDSDEAAEYDRIGLFREIDLESDHRDFLVDIAYYPITTATDWLSLGGYRAFTITNLFLIEIFYNDRLATEVLPLSAYLVAVTVSKRKICRDQLEVLSVAAVRLASKIESQYALNPEMCEEFDFSKLNKMERDICRATDFQFHRCSALFFMRIIQKLVERHSWQWKFAKIASQLAGCQMELAMLRPTLLAGVVMRLCCLLVSDDEWAIFHYYI</sequence>
<evidence type="ECO:0000259" key="2">
    <source>
        <dbReference type="SMART" id="SM00385"/>
    </source>
</evidence>
<protein>
    <recommendedName>
        <fullName evidence="2">Cyclin-like domain-containing protein</fullName>
    </recommendedName>
</protein>
<evidence type="ECO:0000313" key="4">
    <source>
        <dbReference type="Proteomes" id="UP000270094"/>
    </source>
</evidence>
<comment type="similarity">
    <text evidence="1">Belongs to the cyclin family.</text>
</comment>
<dbReference type="InterPro" id="IPR006671">
    <property type="entry name" value="Cyclin_N"/>
</dbReference>
<evidence type="ECO:0000313" key="3">
    <source>
        <dbReference type="EMBL" id="VDM77714.1"/>
    </source>
</evidence>
<organism evidence="3 4">
    <name type="scientific">Strongylus vulgaris</name>
    <name type="common">Blood worm</name>
    <dbReference type="NCBI Taxonomy" id="40348"/>
    <lineage>
        <taxon>Eukaryota</taxon>
        <taxon>Metazoa</taxon>
        <taxon>Ecdysozoa</taxon>
        <taxon>Nematoda</taxon>
        <taxon>Chromadorea</taxon>
        <taxon>Rhabditida</taxon>
        <taxon>Rhabditina</taxon>
        <taxon>Rhabditomorpha</taxon>
        <taxon>Strongyloidea</taxon>
        <taxon>Strongylidae</taxon>
        <taxon>Strongylus</taxon>
    </lineage>
</organism>
<gene>
    <name evidence="3" type="ORF">SVUK_LOCUS12712</name>
</gene>
<dbReference type="InterPro" id="IPR013763">
    <property type="entry name" value="Cyclin-like_dom"/>
</dbReference>
<dbReference type="AlphaFoldDB" id="A0A3P7JHH4"/>
<reference evidence="3 4" key="1">
    <citation type="submission" date="2018-11" db="EMBL/GenBank/DDBJ databases">
        <authorList>
            <consortium name="Pathogen Informatics"/>
        </authorList>
    </citation>
    <scope>NUCLEOTIDE SEQUENCE [LARGE SCALE GENOMIC DNA]</scope>
</reference>
<name>A0A3P7JHH4_STRVU</name>
<dbReference type="SMART" id="SM00385">
    <property type="entry name" value="CYCLIN"/>
    <property type="match status" value="1"/>
</dbReference>
<dbReference type="Pfam" id="PF00134">
    <property type="entry name" value="Cyclin_N"/>
    <property type="match status" value="1"/>
</dbReference>
<dbReference type="OrthoDB" id="5798573at2759"/>
<dbReference type="EMBL" id="UYYB01099929">
    <property type="protein sequence ID" value="VDM77714.1"/>
    <property type="molecule type" value="Genomic_DNA"/>
</dbReference>
<accession>A0A3P7JHH4</accession>
<keyword evidence="1" id="KW-0195">Cyclin</keyword>
<keyword evidence="4" id="KW-1185">Reference proteome</keyword>
<dbReference type="Gene3D" id="1.10.472.10">
    <property type="entry name" value="Cyclin-like"/>
    <property type="match status" value="2"/>
</dbReference>
<dbReference type="SUPFAM" id="SSF47954">
    <property type="entry name" value="Cyclin-like"/>
    <property type="match status" value="1"/>
</dbReference>
<dbReference type="InterPro" id="IPR036915">
    <property type="entry name" value="Cyclin-like_sf"/>
</dbReference>
<evidence type="ECO:0000256" key="1">
    <source>
        <dbReference type="RuleBase" id="RU000383"/>
    </source>
</evidence>
<dbReference type="Proteomes" id="UP000270094">
    <property type="component" value="Unassembled WGS sequence"/>
</dbReference>
<proteinExistence type="inferred from homology"/>